<dbReference type="SUPFAM" id="SSF111283">
    <property type="entry name" value="Putative modulator of DNA gyrase, PmbA/TldD"/>
    <property type="match status" value="1"/>
</dbReference>
<sequence length="441" mass="50327">MDLIHRFVNKTIETGFDEVAVLLYNNRETMIKIANSQPSVAQNWSEISIGIYLVKNKRIFILELKPVSIDLLLKPVEELVKYADKVEESMLYAPLPEPRTVSKLKDLVSNKVLNYIDNPYELVELSIESAHREKIDYIAGTIDLWFVNKILVTSKGVELSEDKTGYEIYIRAFKEPDGSGQWCTCGIDIDKKSVEETSLYASRYAVESINRTSIEPGKYDVILSPLVFGNLLEYVSRMTSALSIFMGMSMFMNNNPGDKVGSEKLTVHDMPRINELPNATSFDDEGIPTFNKPLIEKGVWKTILHNTKTAHNFGGETTGNAGWIYPHPWNIVVEPGDYSLDELISNVRKGVFITNNWYTRLQNYVEGLFSTISRDALFLIENGEVKKPVEKIRIADKLSNIIKNIDGLTKDTYRIMWWEVRIPSKLPFVLIRDVNITKHML</sequence>
<dbReference type="PANTHER" id="PTHR43666:SF1">
    <property type="entry name" value="CONSERVED PROTEIN"/>
    <property type="match status" value="1"/>
</dbReference>
<dbReference type="InterPro" id="IPR035068">
    <property type="entry name" value="TldD/PmbA_N"/>
</dbReference>
<dbReference type="Pfam" id="PF01523">
    <property type="entry name" value="PmbA_TldD_1st"/>
    <property type="match status" value="1"/>
</dbReference>
<dbReference type="InterPro" id="IPR045569">
    <property type="entry name" value="Metalloprtase-TldD/E_C"/>
</dbReference>
<proteinExistence type="predicted"/>
<comment type="caution">
    <text evidence="3">The sequence shown here is derived from an EMBL/GenBank/DDBJ whole genome shotgun (WGS) entry which is preliminary data.</text>
</comment>
<dbReference type="InterPro" id="IPR002510">
    <property type="entry name" value="Metalloprtase-TldD/E_N"/>
</dbReference>
<gene>
    <name evidence="3" type="ORF">ENU14_04785</name>
</gene>
<evidence type="ECO:0000259" key="2">
    <source>
        <dbReference type="Pfam" id="PF19289"/>
    </source>
</evidence>
<evidence type="ECO:0000259" key="1">
    <source>
        <dbReference type="Pfam" id="PF01523"/>
    </source>
</evidence>
<feature type="domain" description="Metalloprotease TldD/E N-terminal" evidence="1">
    <location>
        <begin position="20"/>
        <end position="70"/>
    </location>
</feature>
<dbReference type="GO" id="GO:0008237">
    <property type="term" value="F:metallopeptidase activity"/>
    <property type="evidence" value="ECO:0007669"/>
    <property type="project" value="InterPro"/>
</dbReference>
<dbReference type="EMBL" id="DTBJ01000036">
    <property type="protein sequence ID" value="HGM58882.1"/>
    <property type="molecule type" value="Genomic_DNA"/>
</dbReference>
<dbReference type="Gene3D" id="3.30.2290.10">
    <property type="entry name" value="PmbA/TldD superfamily"/>
    <property type="match status" value="1"/>
</dbReference>
<dbReference type="InterPro" id="IPR036059">
    <property type="entry name" value="TldD/PmbA_sf"/>
</dbReference>
<feature type="domain" description="Metalloprotease TldD/E C-terminal" evidence="2">
    <location>
        <begin position="216"/>
        <end position="437"/>
    </location>
</feature>
<dbReference type="PANTHER" id="PTHR43666">
    <property type="entry name" value="TLDD PROTEIN"/>
    <property type="match status" value="1"/>
</dbReference>
<dbReference type="GO" id="GO:0006508">
    <property type="term" value="P:proteolysis"/>
    <property type="evidence" value="ECO:0007669"/>
    <property type="project" value="InterPro"/>
</dbReference>
<dbReference type="Pfam" id="PF19289">
    <property type="entry name" value="PmbA_TldD_3rd"/>
    <property type="match status" value="1"/>
</dbReference>
<reference evidence="3" key="1">
    <citation type="journal article" date="2020" name="mSystems">
        <title>Genome- and Community-Level Interaction Insights into Carbon Utilization and Element Cycling Functions of Hydrothermarchaeota in Hydrothermal Sediment.</title>
        <authorList>
            <person name="Zhou Z."/>
            <person name="Liu Y."/>
            <person name="Xu W."/>
            <person name="Pan J."/>
            <person name="Luo Z.H."/>
            <person name="Li M."/>
        </authorList>
    </citation>
    <scope>NUCLEOTIDE SEQUENCE [LARGE SCALE GENOMIC DNA]</scope>
    <source>
        <strain evidence="3">SpSt-642</strain>
    </source>
</reference>
<protein>
    <submittedName>
        <fullName evidence="3">TldD/PmbA family protein</fullName>
    </submittedName>
</protein>
<accession>A0A7C4D7Z8</accession>
<dbReference type="AlphaFoldDB" id="A0A7C4D7Z8"/>
<organism evidence="3">
    <name type="scientific">Staphylothermus marinus</name>
    <dbReference type="NCBI Taxonomy" id="2280"/>
    <lineage>
        <taxon>Archaea</taxon>
        <taxon>Thermoproteota</taxon>
        <taxon>Thermoprotei</taxon>
        <taxon>Desulfurococcales</taxon>
        <taxon>Desulfurococcaceae</taxon>
        <taxon>Staphylothermus</taxon>
    </lineage>
</organism>
<evidence type="ECO:0000313" key="3">
    <source>
        <dbReference type="EMBL" id="HGM58882.1"/>
    </source>
</evidence>
<name>A0A7C4D7Z8_STAMA</name>